<dbReference type="RefSeq" id="WP_008413843.1">
    <property type="nucleotide sequence ID" value="NC_014298.1"/>
</dbReference>
<dbReference type="HOGENOM" id="CLU_000445_116_0_2"/>
<keyword evidence="4" id="KW-0175">Coiled coil</keyword>
<evidence type="ECO:0000256" key="3">
    <source>
        <dbReference type="PROSITE-ProRule" id="PRU00284"/>
    </source>
</evidence>
<reference evidence="8 10" key="2">
    <citation type="journal article" date="2014" name="PLoS Genet.">
        <title>Phylogenetically driven sequencing of extremely halophilic archaea reveals strategies for static and dynamic osmo-response.</title>
        <authorList>
            <person name="Becker E.A."/>
            <person name="Seitzer P.M."/>
            <person name="Tritt A."/>
            <person name="Larsen D."/>
            <person name="Krusor M."/>
            <person name="Yao A.I."/>
            <person name="Wu D."/>
            <person name="Madern D."/>
            <person name="Eisen J.A."/>
            <person name="Darling A.E."/>
            <person name="Facciotti M.T."/>
        </authorList>
    </citation>
    <scope>NUCLEOTIDE SEQUENCE [LARGE SCALE GENOMIC DNA]</scope>
    <source>
        <strain evidence="8">B3</strain>
        <strain evidence="10">DSM 18796 / CECT 7217 / JCM 14584 / KCTC 4019 / B3</strain>
    </source>
</reference>
<keyword evidence="10" id="KW-1185">Reference proteome</keyword>
<dbReference type="Proteomes" id="UP000000390">
    <property type="component" value="Plasmid 1"/>
</dbReference>
<keyword evidence="7" id="KW-0614">Plasmid</keyword>
<dbReference type="PROSITE" id="PS50111">
    <property type="entry name" value="CHEMOTAXIS_TRANSDUC_2"/>
    <property type="match status" value="1"/>
</dbReference>
<dbReference type="InterPro" id="IPR004090">
    <property type="entry name" value="Chemotax_Me-accpt_rcpt"/>
</dbReference>
<dbReference type="Pfam" id="PF08448">
    <property type="entry name" value="PAS_4"/>
    <property type="match status" value="1"/>
</dbReference>
<name>D8JBD5_HALJB</name>
<evidence type="ECO:0000313" key="9">
    <source>
        <dbReference type="Proteomes" id="UP000000390"/>
    </source>
</evidence>
<dbReference type="GO" id="GO:0007165">
    <property type="term" value="P:signal transduction"/>
    <property type="evidence" value="ECO:0007669"/>
    <property type="project" value="UniProtKB-KW"/>
</dbReference>
<dbReference type="GO" id="GO:0004888">
    <property type="term" value="F:transmembrane signaling receptor activity"/>
    <property type="evidence" value="ECO:0007669"/>
    <property type="project" value="InterPro"/>
</dbReference>
<dbReference type="InterPro" id="IPR035965">
    <property type="entry name" value="PAS-like_dom_sf"/>
</dbReference>
<dbReference type="SMART" id="SM00283">
    <property type="entry name" value="MA"/>
    <property type="match status" value="1"/>
</dbReference>
<dbReference type="Proteomes" id="UP000011645">
    <property type="component" value="Unassembled WGS sequence"/>
</dbReference>
<organism evidence="7 9">
    <name type="scientific">Halalkalicoccus jeotgali (strain DSM 18796 / CECT 7217 / JCM 14584 / KCTC 4019 / B3)</name>
    <dbReference type="NCBI Taxonomy" id="795797"/>
    <lineage>
        <taxon>Archaea</taxon>
        <taxon>Methanobacteriati</taxon>
        <taxon>Methanobacteriota</taxon>
        <taxon>Stenosarchaea group</taxon>
        <taxon>Halobacteria</taxon>
        <taxon>Halobacteriales</taxon>
        <taxon>Halococcaceae</taxon>
        <taxon>Halalkalicoccus</taxon>
    </lineage>
</organism>
<dbReference type="PATRIC" id="fig|795797.18.peg.3197"/>
<dbReference type="OrthoDB" id="8523at2157"/>
<reference evidence="7 9" key="1">
    <citation type="journal article" date="2010" name="J. Bacteriol.">
        <title>Complete genome sequence of Halalkalicoccus jeotgali B3(T), an extremely halophilic archaeon.</title>
        <authorList>
            <person name="Roh S.W."/>
            <person name="Nam Y.D."/>
            <person name="Nam S.H."/>
            <person name="Choi S.H."/>
            <person name="Park H.S."/>
            <person name="Bae J.W."/>
        </authorList>
    </citation>
    <scope>NUCLEOTIDE SEQUENCE [LARGE SCALE GENOMIC DNA]</scope>
    <source>
        <strain evidence="7">B3</strain>
        <strain evidence="9">DSM 18796 / CECT 7217 / JCM 14584 / KCTC 4019 / B3</strain>
        <plasmid evidence="9">1</plasmid>
    </source>
</reference>
<dbReference type="PANTHER" id="PTHR32089">
    <property type="entry name" value="METHYL-ACCEPTING CHEMOTAXIS PROTEIN MCPB"/>
    <property type="match status" value="1"/>
</dbReference>
<dbReference type="PRINTS" id="PR00260">
    <property type="entry name" value="CHEMTRNSDUCR"/>
</dbReference>
<dbReference type="PROSITE" id="PS50112">
    <property type="entry name" value="PAS"/>
    <property type="match status" value="1"/>
</dbReference>
<accession>D8JBD5</accession>
<dbReference type="EMBL" id="CP002063">
    <property type="protein sequence ID" value="ADJ16588.1"/>
    <property type="molecule type" value="Genomic_DNA"/>
</dbReference>
<evidence type="ECO:0000313" key="10">
    <source>
        <dbReference type="Proteomes" id="UP000011645"/>
    </source>
</evidence>
<geneLocation type="plasmid" evidence="7 9">
    <name>1</name>
</geneLocation>
<dbReference type="EMBL" id="AOHV01000005">
    <property type="protein sequence ID" value="ELY41315.1"/>
    <property type="molecule type" value="Genomic_DNA"/>
</dbReference>
<evidence type="ECO:0000313" key="8">
    <source>
        <dbReference type="EMBL" id="ELY41315.1"/>
    </source>
</evidence>
<evidence type="ECO:0000313" key="7">
    <source>
        <dbReference type="EMBL" id="ADJ16588.1"/>
    </source>
</evidence>
<evidence type="ECO:0000259" key="6">
    <source>
        <dbReference type="PROSITE" id="PS50112"/>
    </source>
</evidence>
<comment type="similarity">
    <text evidence="2">Belongs to the methyl-accepting chemotaxis (MCP) protein family.</text>
</comment>
<dbReference type="GO" id="GO:0006935">
    <property type="term" value="P:chemotaxis"/>
    <property type="evidence" value="ECO:0007669"/>
    <property type="project" value="InterPro"/>
</dbReference>
<dbReference type="AlphaFoldDB" id="D8JBD5"/>
<keyword evidence="1 3" id="KW-0807">Transducer</keyword>
<dbReference type="InterPro" id="IPR004089">
    <property type="entry name" value="MCPsignal_dom"/>
</dbReference>
<dbReference type="Gene3D" id="3.30.450.20">
    <property type="entry name" value="PAS domain"/>
    <property type="match status" value="1"/>
</dbReference>
<dbReference type="SUPFAM" id="SSF55785">
    <property type="entry name" value="PYP-like sensor domain (PAS domain)"/>
    <property type="match status" value="1"/>
</dbReference>
<dbReference type="PANTHER" id="PTHR32089:SF112">
    <property type="entry name" value="LYSOZYME-LIKE PROTEIN-RELATED"/>
    <property type="match status" value="1"/>
</dbReference>
<dbReference type="CDD" id="cd11386">
    <property type="entry name" value="MCP_signal"/>
    <property type="match status" value="1"/>
</dbReference>
<evidence type="ECO:0000256" key="4">
    <source>
        <dbReference type="SAM" id="Coils"/>
    </source>
</evidence>
<dbReference type="SUPFAM" id="SSF58104">
    <property type="entry name" value="Methyl-accepting chemotaxis protein (MCP) signaling domain"/>
    <property type="match status" value="1"/>
</dbReference>
<dbReference type="Gene3D" id="1.10.287.950">
    <property type="entry name" value="Methyl-accepting chemotaxis protein"/>
    <property type="match status" value="1"/>
</dbReference>
<feature type="coiled-coil region" evidence="4">
    <location>
        <begin position="436"/>
        <end position="491"/>
    </location>
</feature>
<gene>
    <name evidence="7" type="ordered locus">HacjB3_16151</name>
    <name evidence="8" type="ORF">C497_01095</name>
</gene>
<dbReference type="NCBIfam" id="TIGR00229">
    <property type="entry name" value="sensory_box"/>
    <property type="match status" value="1"/>
</dbReference>
<dbReference type="InterPro" id="IPR013656">
    <property type="entry name" value="PAS_4"/>
</dbReference>
<evidence type="ECO:0000259" key="5">
    <source>
        <dbReference type="PROSITE" id="PS50111"/>
    </source>
</evidence>
<dbReference type="GeneID" id="9421033"/>
<dbReference type="InterPro" id="IPR000014">
    <property type="entry name" value="PAS"/>
</dbReference>
<feature type="domain" description="PAS" evidence="6">
    <location>
        <begin position="29"/>
        <end position="80"/>
    </location>
</feature>
<sequence>MDSDSTSDAVESVPEGTNIEELGVSDQVLLSGIPQAVFMIDVEGKVRAWNHGMEELTGIPADRALDRADIGMMLYDIPEDTMIEQVLAAPKRADEVYGLRLEDRSRHLYVKEDRVSDHSGDVARYARITVMPLYEDDELVGAIEMAQDLTEERQRQEATEALVDEVSTTLQALTAGHLDARASFTDSDTIDSHLLGVVDEVNKMADNLQDVVVRVDQQAAVLDESVKRAVAASSNIASNVDNQNDLLIESVNDMQSFSASMEEVAATAEQVDTAAETARKAANEGLDASEDARTATEEVTDLGEELVESVTDLGERMDDIENVVEVISDVAEQTNLLALNANIEAARAGKEGEGFTVVANEVKSLANETRQHTEQITTNINELQAQTDSTVGAAKQSHHQIEAASDQISDVLAALGDIATAIDQSADGIAGVSQATEDQAATVEELTATLEEAREHASETEGAADNIVAATDDQTEAIAELKARVRRLRDDQSDTEGGTEAV</sequence>
<dbReference type="eggNOG" id="arCOG02318">
    <property type="taxonomic scope" value="Archaea"/>
</dbReference>
<evidence type="ECO:0000256" key="1">
    <source>
        <dbReference type="ARBA" id="ARBA00023224"/>
    </source>
</evidence>
<evidence type="ECO:0000256" key="2">
    <source>
        <dbReference type="ARBA" id="ARBA00029447"/>
    </source>
</evidence>
<feature type="domain" description="Methyl-accepting transducer" evidence="5">
    <location>
        <begin position="218"/>
        <end position="454"/>
    </location>
</feature>
<dbReference type="Pfam" id="PF00015">
    <property type="entry name" value="MCPsignal"/>
    <property type="match status" value="1"/>
</dbReference>
<dbReference type="eggNOG" id="arCOG02329">
    <property type="taxonomic scope" value="Archaea"/>
</dbReference>
<protein>
    <submittedName>
        <fullName evidence="7">Transducer protein htr15</fullName>
    </submittedName>
</protein>
<proteinExistence type="inferred from homology"/>
<dbReference type="GO" id="GO:0016020">
    <property type="term" value="C:membrane"/>
    <property type="evidence" value="ECO:0007669"/>
    <property type="project" value="InterPro"/>
</dbReference>
<dbReference type="KEGG" id="hje:HacjB3_16151"/>